<name>A0A557QW74_9RHOO</name>
<protein>
    <submittedName>
        <fullName evidence="3">PEP-CTERM sorting domain-containing protein</fullName>
    </submittedName>
</protein>
<evidence type="ECO:0000313" key="3">
    <source>
        <dbReference type="EMBL" id="TVO57173.1"/>
    </source>
</evidence>
<feature type="region of interest" description="Disordered" evidence="1">
    <location>
        <begin position="114"/>
        <end position="268"/>
    </location>
</feature>
<feature type="compositionally biased region" description="Low complexity" evidence="1">
    <location>
        <begin position="200"/>
        <end position="211"/>
    </location>
</feature>
<sequence>MKRRSRKRLLLCIAAFTGLAVPVCMALVLLFLNDDGARSQARAGTSGVQAYMDAARVGMPYQHSPQATSSVVIALASDASAGHLAALGMPPSGNAGAGSGHIEVAVSSVPIAPSATPHAEQRTPTPGANPIGGPGYLIDTGRAPAARTGSAPSHPSTGPAGGTPGNADSGANGRDPSATNDAPPATGDAAGTPSDPNTEAAPSGAADAPIADARDTPLSGSPAPQDGPPTNGAPKTPSTTPDEAPTGAPGQGPAPLTPIALLSPPTFGEQPLEQVAQPIETDTPINTVPEPSALMLLVTALAGLGLSRRIMRRR</sequence>
<evidence type="ECO:0000259" key="2">
    <source>
        <dbReference type="Pfam" id="PF07589"/>
    </source>
</evidence>
<dbReference type="RefSeq" id="WP_144309413.1">
    <property type="nucleotide sequence ID" value="NZ_VMNK01000007.1"/>
</dbReference>
<comment type="caution">
    <text evidence="3">The sequence shown here is derived from an EMBL/GenBank/DDBJ whole genome shotgun (WGS) entry which is preliminary data.</text>
</comment>
<proteinExistence type="predicted"/>
<gene>
    <name evidence="3" type="ORF">FHP91_09765</name>
</gene>
<evidence type="ECO:0000313" key="4">
    <source>
        <dbReference type="Proteomes" id="UP000319502"/>
    </source>
</evidence>
<organism evidence="3 4">
    <name type="scientific">Denitromonas halophila</name>
    <dbReference type="NCBI Taxonomy" id="1629404"/>
    <lineage>
        <taxon>Bacteria</taxon>
        <taxon>Pseudomonadati</taxon>
        <taxon>Pseudomonadota</taxon>
        <taxon>Betaproteobacteria</taxon>
        <taxon>Rhodocyclales</taxon>
        <taxon>Zoogloeaceae</taxon>
        <taxon>Denitromonas</taxon>
    </lineage>
</organism>
<feature type="compositionally biased region" description="Low complexity" evidence="1">
    <location>
        <begin position="178"/>
        <end position="193"/>
    </location>
</feature>
<accession>A0A557QW74</accession>
<feature type="domain" description="Ice-binding protein C-terminal" evidence="2">
    <location>
        <begin position="287"/>
        <end position="309"/>
    </location>
</feature>
<feature type="compositionally biased region" description="Low complexity" evidence="1">
    <location>
        <begin position="244"/>
        <end position="258"/>
    </location>
</feature>
<reference evidence="3 4" key="1">
    <citation type="submission" date="2019-07" db="EMBL/GenBank/DDBJ databases">
        <title>The pathways for chlorine oxyanion respiration interact through the shared metabolite chlorate.</title>
        <authorList>
            <person name="Barnum T.P."/>
            <person name="Cheng Y."/>
            <person name="Hill K.A."/>
            <person name="Lucas L.N."/>
            <person name="Carlson H.K."/>
            <person name="Coates J.D."/>
        </authorList>
    </citation>
    <scope>NUCLEOTIDE SEQUENCE [LARGE SCALE GENOMIC DNA]</scope>
    <source>
        <strain evidence="3 4">SFB-3</strain>
    </source>
</reference>
<dbReference type="AlphaFoldDB" id="A0A557QW74"/>
<evidence type="ECO:0000256" key="1">
    <source>
        <dbReference type="SAM" id="MobiDB-lite"/>
    </source>
</evidence>
<dbReference type="Proteomes" id="UP000319502">
    <property type="component" value="Unassembled WGS sequence"/>
</dbReference>
<dbReference type="InterPro" id="IPR013424">
    <property type="entry name" value="Ice-binding_C"/>
</dbReference>
<keyword evidence="4" id="KW-1185">Reference proteome</keyword>
<dbReference type="NCBIfam" id="TIGR02595">
    <property type="entry name" value="PEP_CTERM"/>
    <property type="match status" value="1"/>
</dbReference>
<dbReference type="EMBL" id="VMNK01000007">
    <property type="protein sequence ID" value="TVO57173.1"/>
    <property type="molecule type" value="Genomic_DNA"/>
</dbReference>
<dbReference type="Pfam" id="PF07589">
    <property type="entry name" value="PEP-CTERM"/>
    <property type="match status" value="1"/>
</dbReference>